<protein>
    <submittedName>
        <fullName evidence="1">Uncharacterized protein</fullName>
    </submittedName>
</protein>
<sequence length="157" mass="17589">MKSRDEARRHPLFLEAKSHVIPKTSAGSLRDCPHFVTSSLGTGGSDDEVTFCEDYAKMEVITELAAISNFGNRGIQMPARYPNLHWNYALFKATSLTNTISGTKPTSSCTHFHYVFGIGSTKLDCPSMLPEWVTLHGRFAWLHPALGKRYLHEINTF</sequence>
<dbReference type="EMBL" id="BPLR01013632">
    <property type="protein sequence ID" value="GIY62537.1"/>
    <property type="molecule type" value="Genomic_DNA"/>
</dbReference>
<dbReference type="Proteomes" id="UP001054945">
    <property type="component" value="Unassembled WGS sequence"/>
</dbReference>
<organism evidence="1 2">
    <name type="scientific">Caerostris extrusa</name>
    <name type="common">Bark spider</name>
    <name type="synonym">Caerostris bankana</name>
    <dbReference type="NCBI Taxonomy" id="172846"/>
    <lineage>
        <taxon>Eukaryota</taxon>
        <taxon>Metazoa</taxon>
        <taxon>Ecdysozoa</taxon>
        <taxon>Arthropoda</taxon>
        <taxon>Chelicerata</taxon>
        <taxon>Arachnida</taxon>
        <taxon>Araneae</taxon>
        <taxon>Araneomorphae</taxon>
        <taxon>Entelegynae</taxon>
        <taxon>Araneoidea</taxon>
        <taxon>Araneidae</taxon>
        <taxon>Caerostris</taxon>
    </lineage>
</organism>
<evidence type="ECO:0000313" key="2">
    <source>
        <dbReference type="Proteomes" id="UP001054945"/>
    </source>
</evidence>
<keyword evidence="2" id="KW-1185">Reference proteome</keyword>
<comment type="caution">
    <text evidence="1">The sequence shown here is derived from an EMBL/GenBank/DDBJ whole genome shotgun (WGS) entry which is preliminary data.</text>
</comment>
<proteinExistence type="predicted"/>
<name>A0AAV4UXA3_CAEEX</name>
<gene>
    <name evidence="1" type="ORF">CEXT_425271</name>
</gene>
<evidence type="ECO:0000313" key="1">
    <source>
        <dbReference type="EMBL" id="GIY62537.1"/>
    </source>
</evidence>
<dbReference type="AlphaFoldDB" id="A0AAV4UXA3"/>
<accession>A0AAV4UXA3</accession>
<reference evidence="1 2" key="1">
    <citation type="submission" date="2021-06" db="EMBL/GenBank/DDBJ databases">
        <title>Caerostris extrusa draft genome.</title>
        <authorList>
            <person name="Kono N."/>
            <person name="Arakawa K."/>
        </authorList>
    </citation>
    <scope>NUCLEOTIDE SEQUENCE [LARGE SCALE GENOMIC DNA]</scope>
</reference>